<gene>
    <name evidence="1" type="ORF">E3983_09995</name>
</gene>
<reference evidence="1 2" key="1">
    <citation type="submission" date="2019-03" db="EMBL/GenBank/DDBJ databases">
        <title>Diverse conjugative elements silence natural transformation in Legionella species.</title>
        <authorList>
            <person name="Durieux I."/>
            <person name="Ginevra C."/>
            <person name="Attaiech L."/>
            <person name="Picq K."/>
            <person name="Juan P.A."/>
            <person name="Jarraud S."/>
            <person name="Charpentier X."/>
        </authorList>
    </citation>
    <scope>NUCLEOTIDE SEQUENCE [LARGE SCALE GENOMIC DNA]</scope>
    <source>
        <strain evidence="1 2">HL-0427-4011</strain>
    </source>
</reference>
<proteinExistence type="predicted"/>
<dbReference type="EMBL" id="CP038254">
    <property type="protein sequence ID" value="QBR84664.1"/>
    <property type="molecule type" value="Genomic_DNA"/>
</dbReference>
<accession>A0AAX1EI05</accession>
<dbReference type="AlphaFoldDB" id="A0AAX1EI05"/>
<name>A0AAX1EI05_9GAMM</name>
<evidence type="ECO:0000313" key="1">
    <source>
        <dbReference type="EMBL" id="QBR84664.1"/>
    </source>
</evidence>
<dbReference type="Pfam" id="PF05930">
    <property type="entry name" value="Phage_AlpA"/>
    <property type="match status" value="1"/>
</dbReference>
<dbReference type="Proteomes" id="UP000295517">
    <property type="component" value="Chromosome"/>
</dbReference>
<sequence length="71" mass="8584">MQTNENNIPQQILFINDLEKLIGRSRLTLRRWWEDGKFPRPVKLHGTTLVWHTPIVMDWIEKNIQHTSNMF</sequence>
<evidence type="ECO:0000313" key="2">
    <source>
        <dbReference type="Proteomes" id="UP000295517"/>
    </source>
</evidence>
<dbReference type="Gene3D" id="1.10.238.160">
    <property type="match status" value="1"/>
</dbReference>
<dbReference type="RefSeq" id="WP_135060850.1">
    <property type="nucleotide sequence ID" value="NZ_CP038254.1"/>
</dbReference>
<organism evidence="1 2">
    <name type="scientific">Legionella israelensis</name>
    <dbReference type="NCBI Taxonomy" id="454"/>
    <lineage>
        <taxon>Bacteria</taxon>
        <taxon>Pseudomonadati</taxon>
        <taxon>Pseudomonadota</taxon>
        <taxon>Gammaproteobacteria</taxon>
        <taxon>Legionellales</taxon>
        <taxon>Legionellaceae</taxon>
        <taxon>Legionella</taxon>
    </lineage>
</organism>
<protein>
    <submittedName>
        <fullName evidence="1">AlpA family phage regulatory protein</fullName>
    </submittedName>
</protein>
<dbReference type="InterPro" id="IPR010260">
    <property type="entry name" value="AlpA"/>
</dbReference>